<gene>
    <name evidence="2" type="ORF">N656DRAFT_797569</name>
</gene>
<dbReference type="EMBL" id="MU853340">
    <property type="protein sequence ID" value="KAK4113026.1"/>
    <property type="molecule type" value="Genomic_DNA"/>
</dbReference>
<reference evidence="2" key="2">
    <citation type="submission" date="2023-05" db="EMBL/GenBank/DDBJ databases">
        <authorList>
            <consortium name="Lawrence Berkeley National Laboratory"/>
            <person name="Steindorff A."/>
            <person name="Hensen N."/>
            <person name="Bonometti L."/>
            <person name="Westerberg I."/>
            <person name="Brannstrom I.O."/>
            <person name="Guillou S."/>
            <person name="Cros-Aarteil S."/>
            <person name="Calhoun S."/>
            <person name="Haridas S."/>
            <person name="Kuo A."/>
            <person name="Mondo S."/>
            <person name="Pangilinan J."/>
            <person name="Riley R."/>
            <person name="Labutti K."/>
            <person name="Andreopoulos B."/>
            <person name="Lipzen A."/>
            <person name="Chen C."/>
            <person name="Yanf M."/>
            <person name="Daum C."/>
            <person name="Ng V."/>
            <person name="Clum A."/>
            <person name="Ohm R."/>
            <person name="Martin F."/>
            <person name="Silar P."/>
            <person name="Natvig D."/>
            <person name="Lalanne C."/>
            <person name="Gautier V."/>
            <person name="Ament-Velasquez S.L."/>
            <person name="Kruys A."/>
            <person name="Hutchinson M.I."/>
            <person name="Powell A.J."/>
            <person name="Barry K."/>
            <person name="Miller A.N."/>
            <person name="Grigoriev I.V."/>
            <person name="Debuchy R."/>
            <person name="Gladieux P."/>
            <person name="Thoren M.H."/>
            <person name="Johannesson H."/>
        </authorList>
    </citation>
    <scope>NUCLEOTIDE SEQUENCE</scope>
    <source>
        <strain evidence="2">CBS 508.74</strain>
    </source>
</reference>
<feature type="compositionally biased region" description="Polar residues" evidence="1">
    <location>
        <begin position="97"/>
        <end position="108"/>
    </location>
</feature>
<dbReference type="GeneID" id="89941781"/>
<evidence type="ECO:0000256" key="1">
    <source>
        <dbReference type="SAM" id="MobiDB-lite"/>
    </source>
</evidence>
<comment type="caution">
    <text evidence="2">The sequence shown here is derived from an EMBL/GenBank/DDBJ whole genome shotgun (WGS) entry which is preliminary data.</text>
</comment>
<evidence type="ECO:0000313" key="3">
    <source>
        <dbReference type="Proteomes" id="UP001302812"/>
    </source>
</evidence>
<protein>
    <submittedName>
        <fullName evidence="2">Uncharacterized protein</fullName>
    </submittedName>
</protein>
<reference evidence="2" key="1">
    <citation type="journal article" date="2023" name="Mol. Phylogenet. Evol.">
        <title>Genome-scale phylogeny and comparative genomics of the fungal order Sordariales.</title>
        <authorList>
            <person name="Hensen N."/>
            <person name="Bonometti L."/>
            <person name="Westerberg I."/>
            <person name="Brannstrom I.O."/>
            <person name="Guillou S."/>
            <person name="Cros-Aarteil S."/>
            <person name="Calhoun S."/>
            <person name="Haridas S."/>
            <person name="Kuo A."/>
            <person name="Mondo S."/>
            <person name="Pangilinan J."/>
            <person name="Riley R."/>
            <person name="LaButti K."/>
            <person name="Andreopoulos B."/>
            <person name="Lipzen A."/>
            <person name="Chen C."/>
            <person name="Yan M."/>
            <person name="Daum C."/>
            <person name="Ng V."/>
            <person name="Clum A."/>
            <person name="Steindorff A."/>
            <person name="Ohm R.A."/>
            <person name="Martin F."/>
            <person name="Silar P."/>
            <person name="Natvig D.O."/>
            <person name="Lalanne C."/>
            <person name="Gautier V."/>
            <person name="Ament-Velasquez S.L."/>
            <person name="Kruys A."/>
            <person name="Hutchinson M.I."/>
            <person name="Powell A.J."/>
            <person name="Barry K."/>
            <person name="Miller A.N."/>
            <person name="Grigoriev I.V."/>
            <person name="Debuchy R."/>
            <person name="Gladieux P."/>
            <person name="Hiltunen Thoren M."/>
            <person name="Johannesson H."/>
        </authorList>
    </citation>
    <scope>NUCLEOTIDE SEQUENCE</scope>
    <source>
        <strain evidence="2">CBS 508.74</strain>
    </source>
</reference>
<name>A0AAN6TF38_9PEZI</name>
<dbReference type="RefSeq" id="XP_064670596.1">
    <property type="nucleotide sequence ID" value="XM_064817656.1"/>
</dbReference>
<organism evidence="2 3">
    <name type="scientific">Canariomyces notabilis</name>
    <dbReference type="NCBI Taxonomy" id="2074819"/>
    <lineage>
        <taxon>Eukaryota</taxon>
        <taxon>Fungi</taxon>
        <taxon>Dikarya</taxon>
        <taxon>Ascomycota</taxon>
        <taxon>Pezizomycotina</taxon>
        <taxon>Sordariomycetes</taxon>
        <taxon>Sordariomycetidae</taxon>
        <taxon>Sordariales</taxon>
        <taxon>Chaetomiaceae</taxon>
        <taxon>Canariomyces</taxon>
    </lineage>
</organism>
<feature type="region of interest" description="Disordered" evidence="1">
    <location>
        <begin position="420"/>
        <end position="482"/>
    </location>
</feature>
<feature type="compositionally biased region" description="Polar residues" evidence="1">
    <location>
        <begin position="206"/>
        <end position="215"/>
    </location>
</feature>
<sequence>MDQSVATPSHVRNALLTENGPLTPPNTATARPPPLGAGAGDARISISTLRRVSSGRGDLSSQEPCDQPENAPHVYMSESSDSEQTIVLPAKKRKEQQMTADFRSNTENGDGGRANGAMFTLAGVEDPFGPDNVLAGPKRPASMIADGLAERQQGGNKQVAGPSANAIQPATSKKAKKGGCIYMPSPTSQHPHTARPGDLQGFLPSQMVNGSSPLPANNKFASRPGQDSGSPNKRREQAPDQKNSFPNKHHVRNPEQNLRSPADLEDSEEHSAVTDKAREAIQRRAKQGTLFATMLARSNAYTTMLKEADVDTSHHLKPPKSPFRTTNDPFMGAPDPYIRPGGGVDYMNTAKKCSPIKDIYVPPALPATTYTGFRFGDLMPSASSEAMNAGLRERNPHLRWVNRGRERYLVDTTPYRWLGTVKDTDSSRWGTDDSAESGEAGGEPGDRHDFDGDVAEVVGGVDDGEGEGQSGGDGHDGVTVEA</sequence>
<feature type="region of interest" description="Disordered" evidence="1">
    <location>
        <begin position="1"/>
        <end position="114"/>
    </location>
</feature>
<dbReference type="Proteomes" id="UP001302812">
    <property type="component" value="Unassembled WGS sequence"/>
</dbReference>
<feature type="region of interest" description="Disordered" evidence="1">
    <location>
        <begin position="151"/>
        <end position="276"/>
    </location>
</feature>
<feature type="compositionally biased region" description="Basic and acidic residues" evidence="1">
    <location>
        <begin position="473"/>
        <end position="482"/>
    </location>
</feature>
<keyword evidence="3" id="KW-1185">Reference proteome</keyword>
<feature type="region of interest" description="Disordered" evidence="1">
    <location>
        <begin position="312"/>
        <end position="333"/>
    </location>
</feature>
<evidence type="ECO:0000313" key="2">
    <source>
        <dbReference type="EMBL" id="KAK4113026.1"/>
    </source>
</evidence>
<proteinExistence type="predicted"/>
<dbReference type="AlphaFoldDB" id="A0AAN6TF38"/>
<accession>A0AAN6TF38</accession>